<evidence type="ECO:0000313" key="2">
    <source>
        <dbReference type="Proteomes" id="UP001162164"/>
    </source>
</evidence>
<dbReference type="Proteomes" id="UP001162164">
    <property type="component" value="Unassembled WGS sequence"/>
</dbReference>
<organism evidence="1 2">
    <name type="scientific">Molorchus minor</name>
    <dbReference type="NCBI Taxonomy" id="1323400"/>
    <lineage>
        <taxon>Eukaryota</taxon>
        <taxon>Metazoa</taxon>
        <taxon>Ecdysozoa</taxon>
        <taxon>Arthropoda</taxon>
        <taxon>Hexapoda</taxon>
        <taxon>Insecta</taxon>
        <taxon>Pterygota</taxon>
        <taxon>Neoptera</taxon>
        <taxon>Endopterygota</taxon>
        <taxon>Coleoptera</taxon>
        <taxon>Polyphaga</taxon>
        <taxon>Cucujiformia</taxon>
        <taxon>Chrysomeloidea</taxon>
        <taxon>Cerambycidae</taxon>
        <taxon>Lamiinae</taxon>
        <taxon>Monochamini</taxon>
        <taxon>Molorchus</taxon>
    </lineage>
</organism>
<protein>
    <submittedName>
        <fullName evidence="1">Uncharacterized protein</fullName>
    </submittedName>
</protein>
<comment type="caution">
    <text evidence="1">The sequence shown here is derived from an EMBL/GenBank/DDBJ whole genome shotgun (WGS) entry which is preliminary data.</text>
</comment>
<accession>A0ABQ9J2P7</accession>
<evidence type="ECO:0000313" key="1">
    <source>
        <dbReference type="EMBL" id="KAJ8971629.1"/>
    </source>
</evidence>
<sequence>MKSVPTYTNVSFLWWHTLMLDEHFGLQDYNSFYSYHERPTNMKCKYYLEDVEMTYETYPQSGAFSIKSRFLSTRIGIVIVVINNIACNGYSSRYFLVKP</sequence>
<dbReference type="EMBL" id="JAPWTJ010001453">
    <property type="protein sequence ID" value="KAJ8971629.1"/>
    <property type="molecule type" value="Genomic_DNA"/>
</dbReference>
<gene>
    <name evidence="1" type="ORF">NQ317_015905</name>
</gene>
<reference evidence="1" key="1">
    <citation type="journal article" date="2023" name="Insect Mol. Biol.">
        <title>Genome sequencing provides insights into the evolution of gene families encoding plant cell wall-degrading enzymes in longhorned beetles.</title>
        <authorList>
            <person name="Shin N.R."/>
            <person name="Okamura Y."/>
            <person name="Kirsch R."/>
            <person name="Pauchet Y."/>
        </authorList>
    </citation>
    <scope>NUCLEOTIDE SEQUENCE</scope>
    <source>
        <strain evidence="1">MMC_N1</strain>
    </source>
</reference>
<name>A0ABQ9J2P7_9CUCU</name>
<proteinExistence type="predicted"/>
<keyword evidence="2" id="KW-1185">Reference proteome</keyword>